<dbReference type="EMBL" id="KF533709">
    <property type="protein sequence ID" value="AHA85530.1"/>
    <property type="molecule type" value="Genomic_RNA"/>
</dbReference>
<reference evidence="2 3" key="1">
    <citation type="journal article" date="2014" name="PLoS ONE">
        <title>Carrot yellow leaf virus Is Associated with Carrot Internal Necrosis.</title>
        <authorList>
            <person name="Adams I.P."/>
            <person name="Skelton A."/>
            <person name="Macarthur R."/>
            <person name="Hodges T."/>
            <person name="Hinds H."/>
            <person name="Flint L."/>
            <person name="Nath P.D."/>
            <person name="Boonham N."/>
            <person name="Fox A."/>
        </authorList>
    </citation>
    <scope>NUCLEOTIDE SEQUENCE [LARGE SCALE GENOMIC DNA]</scope>
    <source>
        <strain evidence="2">BWYVaRNA_H8</strain>
    </source>
</reference>
<evidence type="ECO:0000313" key="3">
    <source>
        <dbReference type="Proteomes" id="UP000246564"/>
    </source>
</evidence>
<sequence>MVDRTRHYTCCASGQNPTTRQPTTHDLR</sequence>
<evidence type="ECO:0000313" key="2">
    <source>
        <dbReference type="EMBL" id="AHA85530.1"/>
    </source>
</evidence>
<proteinExistence type="predicted"/>
<organism evidence="2 3">
    <name type="scientific">Beet western yellows virus associated RNA</name>
    <dbReference type="NCBI Taxonomy" id="1425367"/>
    <lineage>
        <taxon>Viruses</taxon>
        <taxon>Riboviria</taxon>
        <taxon>Virus-associated RNAs</taxon>
    </lineage>
</organism>
<accession>A0A0A0P5P8</accession>
<feature type="region of interest" description="Disordered" evidence="1">
    <location>
        <begin position="1"/>
        <end position="28"/>
    </location>
</feature>
<name>A0A0A0P5P8_9VIRU</name>
<dbReference type="Proteomes" id="UP000246564">
    <property type="component" value="Segment"/>
</dbReference>
<protein>
    <submittedName>
        <fullName evidence="2">ORF4</fullName>
    </submittedName>
</protein>
<feature type="compositionally biased region" description="Polar residues" evidence="1">
    <location>
        <begin position="12"/>
        <end position="22"/>
    </location>
</feature>
<evidence type="ECO:0000256" key="1">
    <source>
        <dbReference type="SAM" id="MobiDB-lite"/>
    </source>
</evidence>